<reference evidence="2 3" key="1">
    <citation type="submission" date="2019-10" db="EMBL/GenBank/DDBJ databases">
        <authorList>
            <person name="Palmer J.M."/>
        </authorList>
    </citation>
    <scope>NUCLEOTIDE SEQUENCE [LARGE SCALE GENOMIC DNA]</scope>
    <source>
        <strain evidence="2 3">TWF718</strain>
    </source>
</reference>
<evidence type="ECO:0000313" key="2">
    <source>
        <dbReference type="EMBL" id="KAK6330990.1"/>
    </source>
</evidence>
<evidence type="ECO:0000313" key="3">
    <source>
        <dbReference type="Proteomes" id="UP001313282"/>
    </source>
</evidence>
<keyword evidence="3" id="KW-1185">Reference proteome</keyword>
<proteinExistence type="predicted"/>
<evidence type="ECO:0000256" key="1">
    <source>
        <dbReference type="SAM" id="MobiDB-lite"/>
    </source>
</evidence>
<dbReference type="EMBL" id="JAVHNR010000011">
    <property type="protein sequence ID" value="KAK6330990.1"/>
    <property type="molecule type" value="Genomic_DNA"/>
</dbReference>
<organism evidence="2 3">
    <name type="scientific">Orbilia javanica</name>
    <dbReference type="NCBI Taxonomy" id="47235"/>
    <lineage>
        <taxon>Eukaryota</taxon>
        <taxon>Fungi</taxon>
        <taxon>Dikarya</taxon>
        <taxon>Ascomycota</taxon>
        <taxon>Pezizomycotina</taxon>
        <taxon>Orbiliomycetes</taxon>
        <taxon>Orbiliales</taxon>
        <taxon>Orbiliaceae</taxon>
        <taxon>Orbilia</taxon>
    </lineage>
</organism>
<gene>
    <name evidence="2" type="ORF">TWF718_003184</name>
</gene>
<name>A0AAN8MPY3_9PEZI</name>
<feature type="region of interest" description="Disordered" evidence="1">
    <location>
        <begin position="195"/>
        <end position="238"/>
    </location>
</feature>
<dbReference type="Proteomes" id="UP001313282">
    <property type="component" value="Unassembled WGS sequence"/>
</dbReference>
<protein>
    <submittedName>
        <fullName evidence="2">Uncharacterized protein</fullName>
    </submittedName>
</protein>
<dbReference type="AlphaFoldDB" id="A0AAN8MPY3"/>
<dbReference type="Pfam" id="PF13376">
    <property type="entry name" value="OmdA"/>
    <property type="match status" value="1"/>
</dbReference>
<comment type="caution">
    <text evidence="2">The sequence shown here is derived from an EMBL/GenBank/DDBJ whole genome shotgun (WGS) entry which is preliminary data.</text>
</comment>
<accession>A0AAN8MPY3</accession>
<sequence length="266" mass="29545">MPADLPPLTVLNSAAWTSWLAKNSPKSTGVWLTLAKKGITSPTSLTYSEALDEALCHGWIDGQRKSHDERTFTQRFTPRTTKSGWSKRNIGIVERLEKEGRMKDGGVAAVKAAKADGRWERAYDGSSTAVADPEFLRALEGNDVAKGFYEGLSSQNRFAIYLRLLQLKTELGRKRKILEFVRMLENGETIYPQKEQKVQGGGKGKAGKTKRVASESGDETAPLVQKRAKKGETEASKVEVAAEVEVEEKVELPPRRQGLRQRKEKT</sequence>